<dbReference type="AlphaFoldDB" id="A0A1G8QBD9"/>
<accession>A0A1G8QBD9</accession>
<dbReference type="Gene3D" id="3.40.50.970">
    <property type="match status" value="1"/>
</dbReference>
<dbReference type="RefSeq" id="WP_090003801.1">
    <property type="nucleotide sequence ID" value="NZ_FNET01000001.1"/>
</dbReference>
<gene>
    <name evidence="2" type="ORF">SAMN04488074_101295</name>
</gene>
<sequence>MTTTQIRDTEAVDRYRRACDYAAAAMIYLKDNVLLRELSRQRCPHRTTPATADLGLAFPADDGHRARGVVQHGVAD</sequence>
<reference evidence="3" key="1">
    <citation type="submission" date="2016-10" db="EMBL/GenBank/DDBJ databases">
        <authorList>
            <person name="Varghese N."/>
            <person name="Submissions S."/>
        </authorList>
    </citation>
    <scope>NUCLEOTIDE SEQUENCE [LARGE SCALE GENOMIC DNA]</scope>
    <source>
        <strain evidence="3">DSM 44796</strain>
    </source>
</reference>
<protein>
    <submittedName>
        <fullName evidence="2">XFP N-terminal domain-containing protein</fullName>
    </submittedName>
</protein>
<organism evidence="2 3">
    <name type="scientific">Lentzea albidocapillata subsp. violacea</name>
    <dbReference type="NCBI Taxonomy" id="128104"/>
    <lineage>
        <taxon>Bacteria</taxon>
        <taxon>Bacillati</taxon>
        <taxon>Actinomycetota</taxon>
        <taxon>Actinomycetes</taxon>
        <taxon>Pseudonocardiales</taxon>
        <taxon>Pseudonocardiaceae</taxon>
        <taxon>Lentzea</taxon>
    </lineage>
</organism>
<evidence type="ECO:0000259" key="1">
    <source>
        <dbReference type="Pfam" id="PF09364"/>
    </source>
</evidence>
<dbReference type="EMBL" id="FNET01000001">
    <property type="protein sequence ID" value="SDJ02021.1"/>
    <property type="molecule type" value="Genomic_DNA"/>
</dbReference>
<dbReference type="Proteomes" id="UP000199682">
    <property type="component" value="Unassembled WGS sequence"/>
</dbReference>
<evidence type="ECO:0000313" key="3">
    <source>
        <dbReference type="Proteomes" id="UP000199682"/>
    </source>
</evidence>
<feature type="domain" description="Xylulose 5-phosphate/Fructose 6-phosphate phosphoketolase N-terminal" evidence="1">
    <location>
        <begin position="9"/>
        <end position="37"/>
    </location>
</feature>
<proteinExistence type="predicted"/>
<name>A0A1G8QBD9_9PSEU</name>
<dbReference type="InterPro" id="IPR018970">
    <property type="entry name" value="Xul5P/Fru6P_PKetolase_N"/>
</dbReference>
<dbReference type="Pfam" id="PF09364">
    <property type="entry name" value="XFP_N"/>
    <property type="match status" value="1"/>
</dbReference>
<evidence type="ECO:0000313" key="2">
    <source>
        <dbReference type="EMBL" id="SDJ02021.1"/>
    </source>
</evidence>